<dbReference type="InterPro" id="IPR035967">
    <property type="entry name" value="SWAP/Surp_sf"/>
</dbReference>
<dbReference type="SMART" id="SM00443">
    <property type="entry name" value="G_patch"/>
    <property type="match status" value="1"/>
</dbReference>
<dbReference type="Pfam" id="PF01585">
    <property type="entry name" value="G-patch"/>
    <property type="match status" value="1"/>
</dbReference>
<keyword evidence="9" id="KW-1185">Reference proteome</keyword>
<dbReference type="PROSITE" id="PS50128">
    <property type="entry name" value="SURP"/>
    <property type="match status" value="1"/>
</dbReference>
<dbReference type="PANTHER" id="PTHR23340:SF0">
    <property type="entry name" value="SURP AND G-PATCH DOMAIN-CONTAINING PROTEIN 1 ISOFORM X1"/>
    <property type="match status" value="1"/>
</dbReference>
<evidence type="ECO:0000256" key="5">
    <source>
        <dbReference type="SAM" id="MobiDB-lite"/>
    </source>
</evidence>
<proteinExistence type="predicted"/>
<dbReference type="Pfam" id="PF01805">
    <property type="entry name" value="Surp"/>
    <property type="match status" value="1"/>
</dbReference>
<comment type="subcellular location">
    <subcellularLocation>
        <location evidence="1">Nucleus</location>
    </subcellularLocation>
</comment>
<accession>A0A6A6N001</accession>
<dbReference type="PROSITE" id="PS50174">
    <property type="entry name" value="G_PATCH"/>
    <property type="match status" value="1"/>
</dbReference>
<keyword evidence="4" id="KW-0539">Nucleus</keyword>
<evidence type="ECO:0000256" key="2">
    <source>
        <dbReference type="ARBA" id="ARBA00022664"/>
    </source>
</evidence>
<keyword evidence="3" id="KW-0508">mRNA splicing</keyword>
<dbReference type="GO" id="GO:0003723">
    <property type="term" value="F:RNA binding"/>
    <property type="evidence" value="ECO:0007669"/>
    <property type="project" value="InterPro"/>
</dbReference>
<reference evidence="8 9" key="1">
    <citation type="journal article" date="2020" name="Mol. Plant">
        <title>The Chromosome-Based Rubber Tree Genome Provides New Insights into Spurge Genome Evolution and Rubber Biosynthesis.</title>
        <authorList>
            <person name="Liu J."/>
            <person name="Shi C."/>
            <person name="Shi C.C."/>
            <person name="Li W."/>
            <person name="Zhang Q.J."/>
            <person name="Zhang Y."/>
            <person name="Li K."/>
            <person name="Lu H.F."/>
            <person name="Shi C."/>
            <person name="Zhu S.T."/>
            <person name="Xiao Z.Y."/>
            <person name="Nan H."/>
            <person name="Yue Y."/>
            <person name="Zhu X.G."/>
            <person name="Wu Y."/>
            <person name="Hong X.N."/>
            <person name="Fan G.Y."/>
            <person name="Tong Y."/>
            <person name="Zhang D."/>
            <person name="Mao C.L."/>
            <person name="Liu Y.L."/>
            <person name="Hao S.J."/>
            <person name="Liu W.Q."/>
            <person name="Lv M.Q."/>
            <person name="Zhang H.B."/>
            <person name="Liu Y."/>
            <person name="Hu-Tang G.R."/>
            <person name="Wang J.P."/>
            <person name="Wang J.H."/>
            <person name="Sun Y.H."/>
            <person name="Ni S.B."/>
            <person name="Chen W.B."/>
            <person name="Zhang X.C."/>
            <person name="Jiao Y.N."/>
            <person name="Eichler E.E."/>
            <person name="Li G.H."/>
            <person name="Liu X."/>
            <person name="Gao L.Z."/>
        </authorList>
    </citation>
    <scope>NUCLEOTIDE SEQUENCE [LARGE SCALE GENOMIC DNA]</scope>
    <source>
        <strain evidence="9">cv. GT1</strain>
        <tissue evidence="8">Leaf</tissue>
    </source>
</reference>
<feature type="domain" description="G-patch" evidence="7">
    <location>
        <begin position="372"/>
        <end position="419"/>
    </location>
</feature>
<feature type="region of interest" description="Disordered" evidence="5">
    <location>
        <begin position="304"/>
        <end position="339"/>
    </location>
</feature>
<dbReference type="InterPro" id="IPR040169">
    <property type="entry name" value="SUGP1/2"/>
</dbReference>
<name>A0A6A6N001_HEVBR</name>
<feature type="region of interest" description="Disordered" evidence="5">
    <location>
        <begin position="217"/>
        <end position="242"/>
    </location>
</feature>
<gene>
    <name evidence="8" type="ORF">GH714_015612</name>
</gene>
<comment type="caution">
    <text evidence="8">The sequence shown here is derived from an EMBL/GenBank/DDBJ whole genome shotgun (WGS) entry which is preliminary data.</text>
</comment>
<dbReference type="InterPro" id="IPR000061">
    <property type="entry name" value="Surp"/>
</dbReference>
<dbReference type="EMBL" id="JAAGAX010000003">
    <property type="protein sequence ID" value="KAF2319411.1"/>
    <property type="molecule type" value="Genomic_DNA"/>
</dbReference>
<feature type="region of interest" description="Disordered" evidence="5">
    <location>
        <begin position="23"/>
        <end position="136"/>
    </location>
</feature>
<evidence type="ECO:0000259" key="7">
    <source>
        <dbReference type="PROSITE" id="PS50174"/>
    </source>
</evidence>
<dbReference type="GO" id="GO:0005654">
    <property type="term" value="C:nucleoplasm"/>
    <property type="evidence" value="ECO:0007669"/>
    <property type="project" value="TreeGrafter"/>
</dbReference>
<dbReference type="InterPro" id="IPR000467">
    <property type="entry name" value="G_patch_dom"/>
</dbReference>
<dbReference type="Proteomes" id="UP000467840">
    <property type="component" value="Chromosome 10"/>
</dbReference>
<feature type="compositionally biased region" description="Polar residues" evidence="5">
    <location>
        <begin position="48"/>
        <end position="73"/>
    </location>
</feature>
<evidence type="ECO:0000256" key="1">
    <source>
        <dbReference type="ARBA" id="ARBA00004123"/>
    </source>
</evidence>
<feature type="compositionally biased region" description="Basic and acidic residues" evidence="5">
    <location>
        <begin position="23"/>
        <end position="44"/>
    </location>
</feature>
<dbReference type="SMART" id="SM00648">
    <property type="entry name" value="SWAP"/>
    <property type="match status" value="1"/>
</dbReference>
<evidence type="ECO:0008006" key="10">
    <source>
        <dbReference type="Google" id="ProtNLM"/>
    </source>
</evidence>
<sequence>MDKKAPSSLFVNDGSFMERFKQLQQDKGKDQEKDIGAAEKESKPKTIVSGTLNPKPSSGKITMQFKANSASKTPQPPSGGKLAFSLKQKSKIVAPPVKLGEDEEDEDEADAGNVSGDTSAKRQKLGQPDASEQSKQVDVALKKLKFVPFINTTFPSDPTVKKVADKLASFVAKNGRQFEHITRQKNPGDTPFKFLFDKTCSDYKYYEFRLAEEERALSQARDSEIPPSGATSSSASKLPQQQPNYQIPASALYEATDEPVSVTSAQTTSAGRTVTLDIAAAGESSAPEGTDPIAMMEFYMKKAAQEERRRQPKQSKDEMPPPPSLQGPPGKRGHHMGDYIPPEELEKFLASCNDVTAQKAARETIERSKIQANNVGHKLLSKMGWKEGEGLGSSRNGIADPIMAGNVKKDNLGVGAQRPGEVTADDDIYEQYKKRMMLGYRYRPNPLWPWGNGGGGGIEVEDSQYFRPSSPEMDAMLARFMSTYNGSGDSNSQNWKEYGERPAMKQEMDDSQMVYQSSPVNNLANNGNSVDVSNSLDSTFGVMNSMALEKSMQASKMSTVNGSNLVRQNSSPAGFFYNLGVDNGIVLCFLLLLEFT</sequence>
<evidence type="ECO:0000256" key="4">
    <source>
        <dbReference type="ARBA" id="ARBA00023242"/>
    </source>
</evidence>
<evidence type="ECO:0000313" key="9">
    <source>
        <dbReference type="Proteomes" id="UP000467840"/>
    </source>
</evidence>
<dbReference type="SUPFAM" id="SSF109905">
    <property type="entry name" value="Surp module (SWAP domain)"/>
    <property type="match status" value="1"/>
</dbReference>
<feature type="compositionally biased region" description="Acidic residues" evidence="5">
    <location>
        <begin position="101"/>
        <end position="110"/>
    </location>
</feature>
<evidence type="ECO:0000259" key="6">
    <source>
        <dbReference type="PROSITE" id="PS50128"/>
    </source>
</evidence>
<feature type="domain" description="SURP motif" evidence="6">
    <location>
        <begin position="163"/>
        <end position="206"/>
    </location>
</feature>
<organism evidence="8 9">
    <name type="scientific">Hevea brasiliensis</name>
    <name type="common">Para rubber tree</name>
    <name type="synonym">Siphonia brasiliensis</name>
    <dbReference type="NCBI Taxonomy" id="3981"/>
    <lineage>
        <taxon>Eukaryota</taxon>
        <taxon>Viridiplantae</taxon>
        <taxon>Streptophyta</taxon>
        <taxon>Embryophyta</taxon>
        <taxon>Tracheophyta</taxon>
        <taxon>Spermatophyta</taxon>
        <taxon>Magnoliopsida</taxon>
        <taxon>eudicotyledons</taxon>
        <taxon>Gunneridae</taxon>
        <taxon>Pentapetalae</taxon>
        <taxon>rosids</taxon>
        <taxon>fabids</taxon>
        <taxon>Malpighiales</taxon>
        <taxon>Euphorbiaceae</taxon>
        <taxon>Crotonoideae</taxon>
        <taxon>Micrandreae</taxon>
        <taxon>Hevea</taxon>
    </lineage>
</organism>
<protein>
    <recommendedName>
        <fullName evidence="10">G-patch domain-containing protein</fullName>
    </recommendedName>
</protein>
<evidence type="ECO:0000256" key="3">
    <source>
        <dbReference type="ARBA" id="ARBA00023187"/>
    </source>
</evidence>
<dbReference type="Gene3D" id="1.10.10.790">
    <property type="entry name" value="Surp module"/>
    <property type="match status" value="1"/>
</dbReference>
<dbReference type="AlphaFoldDB" id="A0A6A6N001"/>
<feature type="compositionally biased region" description="Basic and acidic residues" evidence="5">
    <location>
        <begin position="304"/>
        <end position="319"/>
    </location>
</feature>
<evidence type="ECO:0000313" key="8">
    <source>
        <dbReference type="EMBL" id="KAF2319411.1"/>
    </source>
</evidence>
<dbReference type="PANTHER" id="PTHR23340">
    <property type="entry name" value="ARGININE/SERINE RICH SPLICING FACTOR SF4/14"/>
    <property type="match status" value="1"/>
</dbReference>
<dbReference type="GO" id="GO:0006397">
    <property type="term" value="P:mRNA processing"/>
    <property type="evidence" value="ECO:0007669"/>
    <property type="project" value="UniProtKB-KW"/>
</dbReference>
<keyword evidence="2" id="KW-0507">mRNA processing</keyword>
<feature type="compositionally biased region" description="Polar residues" evidence="5">
    <location>
        <begin position="229"/>
        <end position="242"/>
    </location>
</feature>
<dbReference type="GO" id="GO:0008380">
    <property type="term" value="P:RNA splicing"/>
    <property type="evidence" value="ECO:0007669"/>
    <property type="project" value="UniProtKB-KW"/>
</dbReference>